<accession>A0A0C3P1S6</accession>
<evidence type="ECO:0000313" key="1">
    <source>
        <dbReference type="EMBL" id="KIO01456.1"/>
    </source>
</evidence>
<dbReference type="EMBL" id="KN831988">
    <property type="protein sequence ID" value="KIO01456.1"/>
    <property type="molecule type" value="Genomic_DNA"/>
</dbReference>
<dbReference type="Proteomes" id="UP000054217">
    <property type="component" value="Unassembled WGS sequence"/>
</dbReference>
<organism evidence="1 2">
    <name type="scientific">Pisolithus tinctorius Marx 270</name>
    <dbReference type="NCBI Taxonomy" id="870435"/>
    <lineage>
        <taxon>Eukaryota</taxon>
        <taxon>Fungi</taxon>
        <taxon>Dikarya</taxon>
        <taxon>Basidiomycota</taxon>
        <taxon>Agaricomycotina</taxon>
        <taxon>Agaricomycetes</taxon>
        <taxon>Agaricomycetidae</taxon>
        <taxon>Boletales</taxon>
        <taxon>Sclerodermatineae</taxon>
        <taxon>Pisolithaceae</taxon>
        <taxon>Pisolithus</taxon>
    </lineage>
</organism>
<dbReference type="HOGENOM" id="CLU_2528362_0_0_1"/>
<keyword evidence="2" id="KW-1185">Reference proteome</keyword>
<dbReference type="AlphaFoldDB" id="A0A0C3P1S6"/>
<name>A0A0C3P1S6_PISTI</name>
<reference evidence="1 2" key="1">
    <citation type="submission" date="2014-04" db="EMBL/GenBank/DDBJ databases">
        <authorList>
            <consortium name="DOE Joint Genome Institute"/>
            <person name="Kuo A."/>
            <person name="Kohler A."/>
            <person name="Costa M.D."/>
            <person name="Nagy L.G."/>
            <person name="Floudas D."/>
            <person name="Copeland A."/>
            <person name="Barry K.W."/>
            <person name="Cichocki N."/>
            <person name="Veneault-Fourrey C."/>
            <person name="LaButti K."/>
            <person name="Lindquist E.A."/>
            <person name="Lipzen A."/>
            <person name="Lundell T."/>
            <person name="Morin E."/>
            <person name="Murat C."/>
            <person name="Sun H."/>
            <person name="Tunlid A."/>
            <person name="Henrissat B."/>
            <person name="Grigoriev I.V."/>
            <person name="Hibbett D.S."/>
            <person name="Martin F."/>
            <person name="Nordberg H.P."/>
            <person name="Cantor M.N."/>
            <person name="Hua S.X."/>
        </authorList>
    </citation>
    <scope>NUCLEOTIDE SEQUENCE [LARGE SCALE GENOMIC DNA]</scope>
    <source>
        <strain evidence="1 2">Marx 270</strain>
    </source>
</reference>
<proteinExistence type="predicted"/>
<gene>
    <name evidence="1" type="ORF">M404DRAFT_1003163</name>
</gene>
<protein>
    <submittedName>
        <fullName evidence="1">Uncharacterized protein</fullName>
    </submittedName>
</protein>
<sequence>MEDHCIQLIFHILRARMHQFQIKISGDAQTLGMYIYKARDASNKTAGMMLPLVTPQSSERTQLTCAERSTGNALYKPVEFWKAI</sequence>
<dbReference type="InParanoid" id="A0A0C3P1S6"/>
<evidence type="ECO:0000313" key="2">
    <source>
        <dbReference type="Proteomes" id="UP000054217"/>
    </source>
</evidence>
<reference evidence="2" key="2">
    <citation type="submission" date="2015-01" db="EMBL/GenBank/DDBJ databases">
        <title>Evolutionary Origins and Diversification of the Mycorrhizal Mutualists.</title>
        <authorList>
            <consortium name="DOE Joint Genome Institute"/>
            <consortium name="Mycorrhizal Genomics Consortium"/>
            <person name="Kohler A."/>
            <person name="Kuo A."/>
            <person name="Nagy L.G."/>
            <person name="Floudas D."/>
            <person name="Copeland A."/>
            <person name="Barry K.W."/>
            <person name="Cichocki N."/>
            <person name="Veneault-Fourrey C."/>
            <person name="LaButti K."/>
            <person name="Lindquist E.A."/>
            <person name="Lipzen A."/>
            <person name="Lundell T."/>
            <person name="Morin E."/>
            <person name="Murat C."/>
            <person name="Riley R."/>
            <person name="Ohm R."/>
            <person name="Sun H."/>
            <person name="Tunlid A."/>
            <person name="Henrissat B."/>
            <person name="Grigoriev I.V."/>
            <person name="Hibbett D.S."/>
            <person name="Martin F."/>
        </authorList>
    </citation>
    <scope>NUCLEOTIDE SEQUENCE [LARGE SCALE GENOMIC DNA]</scope>
    <source>
        <strain evidence="2">Marx 270</strain>
    </source>
</reference>